<protein>
    <recommendedName>
        <fullName evidence="8">Protein translocase subunit SecE</fullName>
    </recommendedName>
</protein>
<organism evidence="9 10">
    <name type="scientific">Ruficoccus amylovorans</name>
    <dbReference type="NCBI Taxonomy" id="1804625"/>
    <lineage>
        <taxon>Bacteria</taxon>
        <taxon>Pseudomonadati</taxon>
        <taxon>Verrucomicrobiota</taxon>
        <taxon>Opitutia</taxon>
        <taxon>Puniceicoccales</taxon>
        <taxon>Cerasicoccaceae</taxon>
        <taxon>Ruficoccus</taxon>
    </lineage>
</organism>
<evidence type="ECO:0000256" key="7">
    <source>
        <dbReference type="ARBA" id="ARBA00023136"/>
    </source>
</evidence>
<dbReference type="Gene3D" id="1.20.5.1030">
    <property type="entry name" value="Preprotein translocase secy subunit"/>
    <property type="match status" value="1"/>
</dbReference>
<dbReference type="AlphaFoldDB" id="A0A842HCK7"/>
<evidence type="ECO:0000256" key="1">
    <source>
        <dbReference type="ARBA" id="ARBA00004370"/>
    </source>
</evidence>
<dbReference type="InterPro" id="IPR005807">
    <property type="entry name" value="SecE_bac"/>
</dbReference>
<reference evidence="9 10" key="1">
    <citation type="submission" date="2020-07" db="EMBL/GenBank/DDBJ databases">
        <authorList>
            <person name="Feng X."/>
        </authorList>
    </citation>
    <scope>NUCLEOTIDE SEQUENCE [LARGE SCALE GENOMIC DNA]</scope>
    <source>
        <strain evidence="9 10">JCM31066</strain>
    </source>
</reference>
<dbReference type="InterPro" id="IPR001901">
    <property type="entry name" value="Translocase_SecE/Sec61-g"/>
</dbReference>
<keyword evidence="10" id="KW-1185">Reference proteome</keyword>
<dbReference type="Pfam" id="PF00584">
    <property type="entry name" value="SecE"/>
    <property type="match status" value="1"/>
</dbReference>
<evidence type="ECO:0000256" key="4">
    <source>
        <dbReference type="ARBA" id="ARBA00022927"/>
    </source>
</evidence>
<keyword evidence="4 8" id="KW-0653">Protein transport</keyword>
<dbReference type="GO" id="GO:0065002">
    <property type="term" value="P:intracellular protein transmembrane transport"/>
    <property type="evidence" value="ECO:0007669"/>
    <property type="project" value="UniProtKB-UniRule"/>
</dbReference>
<comment type="function">
    <text evidence="8">Essential subunit of the Sec protein translocation channel SecYEG. Clamps together the 2 halves of SecY. May contact the channel plug during translocation.</text>
</comment>
<evidence type="ECO:0000313" key="9">
    <source>
        <dbReference type="EMBL" id="MBC2593337.1"/>
    </source>
</evidence>
<evidence type="ECO:0000313" key="10">
    <source>
        <dbReference type="Proteomes" id="UP000546464"/>
    </source>
</evidence>
<comment type="caution">
    <text evidence="9">The sequence shown here is derived from an EMBL/GenBank/DDBJ whole genome shotgun (WGS) entry which is preliminary data.</text>
</comment>
<dbReference type="EMBL" id="JACHVB010000013">
    <property type="protein sequence ID" value="MBC2593337.1"/>
    <property type="molecule type" value="Genomic_DNA"/>
</dbReference>
<sequence>MANPFNKIRLFFQETRIEVFKKAVWPNFKELKEMTAVVIIAVCLLGVYIAVVDFANFNFVAFFSDLVRGNS</sequence>
<proteinExistence type="inferred from homology"/>
<dbReference type="HAMAP" id="MF_00422">
    <property type="entry name" value="SecE"/>
    <property type="match status" value="1"/>
</dbReference>
<dbReference type="RefSeq" id="WP_185674346.1">
    <property type="nucleotide sequence ID" value="NZ_JACHVB010000013.1"/>
</dbReference>
<keyword evidence="6 8" id="KW-0811">Translocation</keyword>
<accession>A0A842HCK7</accession>
<keyword evidence="8" id="KW-1003">Cell membrane</keyword>
<keyword evidence="7 8" id="KW-0472">Membrane</keyword>
<evidence type="ECO:0000256" key="8">
    <source>
        <dbReference type="HAMAP-Rule" id="MF_00422"/>
    </source>
</evidence>
<comment type="subunit">
    <text evidence="8">Component of the Sec protein translocase complex. Heterotrimer consisting of SecY, SecE and SecG subunits. The heterotrimers can form oligomers, although 1 heterotrimer is thought to be able to translocate proteins. Interacts with the ribosome. Interacts with SecDF, and other proteins may be involved. Interacts with SecA.</text>
</comment>
<dbReference type="GO" id="GO:0005886">
    <property type="term" value="C:plasma membrane"/>
    <property type="evidence" value="ECO:0007669"/>
    <property type="project" value="UniProtKB-SubCell"/>
</dbReference>
<evidence type="ECO:0000256" key="3">
    <source>
        <dbReference type="ARBA" id="ARBA00022692"/>
    </source>
</evidence>
<dbReference type="GO" id="GO:0006605">
    <property type="term" value="P:protein targeting"/>
    <property type="evidence" value="ECO:0007669"/>
    <property type="project" value="UniProtKB-UniRule"/>
</dbReference>
<evidence type="ECO:0000256" key="2">
    <source>
        <dbReference type="ARBA" id="ARBA00022448"/>
    </source>
</evidence>
<evidence type="ECO:0000256" key="5">
    <source>
        <dbReference type="ARBA" id="ARBA00022989"/>
    </source>
</evidence>
<evidence type="ECO:0000256" key="6">
    <source>
        <dbReference type="ARBA" id="ARBA00023010"/>
    </source>
</evidence>
<comment type="subcellular location">
    <subcellularLocation>
        <location evidence="8">Cell membrane</location>
        <topology evidence="8">Single-pass membrane protein</topology>
    </subcellularLocation>
    <subcellularLocation>
        <location evidence="1">Membrane</location>
    </subcellularLocation>
</comment>
<dbReference type="InterPro" id="IPR038379">
    <property type="entry name" value="SecE_sf"/>
</dbReference>
<comment type="similarity">
    <text evidence="8">Belongs to the SecE/SEC61-gamma family.</text>
</comment>
<dbReference type="NCBIfam" id="TIGR00964">
    <property type="entry name" value="secE_bact"/>
    <property type="match status" value="1"/>
</dbReference>
<gene>
    <name evidence="8 9" type="primary">secE</name>
    <name evidence="9" type="ORF">H5P28_03585</name>
</gene>
<dbReference type="GO" id="GO:0043952">
    <property type="term" value="P:protein transport by the Sec complex"/>
    <property type="evidence" value="ECO:0007669"/>
    <property type="project" value="UniProtKB-UniRule"/>
</dbReference>
<keyword evidence="2 8" id="KW-0813">Transport</keyword>
<keyword evidence="3 8" id="KW-0812">Transmembrane</keyword>
<keyword evidence="5 8" id="KW-1133">Transmembrane helix</keyword>
<name>A0A842HCK7_9BACT</name>
<dbReference type="GO" id="GO:0009306">
    <property type="term" value="P:protein secretion"/>
    <property type="evidence" value="ECO:0007669"/>
    <property type="project" value="UniProtKB-UniRule"/>
</dbReference>
<dbReference type="Proteomes" id="UP000546464">
    <property type="component" value="Unassembled WGS sequence"/>
</dbReference>
<feature type="transmembrane region" description="Helical" evidence="8">
    <location>
        <begin position="36"/>
        <end position="63"/>
    </location>
</feature>
<dbReference type="GO" id="GO:0008320">
    <property type="term" value="F:protein transmembrane transporter activity"/>
    <property type="evidence" value="ECO:0007669"/>
    <property type="project" value="UniProtKB-UniRule"/>
</dbReference>